<evidence type="ECO:0000313" key="2">
    <source>
        <dbReference type="EMBL" id="ORZ26514.1"/>
    </source>
</evidence>
<feature type="region of interest" description="Disordered" evidence="1">
    <location>
        <begin position="1087"/>
        <end position="1141"/>
    </location>
</feature>
<feature type="compositionally biased region" description="Basic and acidic residues" evidence="1">
    <location>
        <begin position="1089"/>
        <end position="1109"/>
    </location>
</feature>
<dbReference type="InParanoid" id="A0A1Y2GXH3"/>
<proteinExistence type="predicted"/>
<feature type="compositionally biased region" description="Acidic residues" evidence="1">
    <location>
        <begin position="46"/>
        <end position="58"/>
    </location>
</feature>
<feature type="compositionally biased region" description="Polar residues" evidence="1">
    <location>
        <begin position="929"/>
        <end position="947"/>
    </location>
</feature>
<dbReference type="STRING" id="64571.A0A1Y2GXH3"/>
<feature type="region of interest" description="Disordered" evidence="1">
    <location>
        <begin position="1156"/>
        <end position="1227"/>
    </location>
</feature>
<comment type="caution">
    <text evidence="2">The sequence shown here is derived from an EMBL/GenBank/DDBJ whole genome shotgun (WGS) entry which is preliminary data.</text>
</comment>
<feature type="compositionally biased region" description="Acidic residues" evidence="1">
    <location>
        <begin position="858"/>
        <end position="870"/>
    </location>
</feature>
<feature type="region of interest" description="Disordered" evidence="1">
    <location>
        <begin position="1"/>
        <end position="58"/>
    </location>
</feature>
<feature type="compositionally biased region" description="Low complexity" evidence="1">
    <location>
        <begin position="736"/>
        <end position="751"/>
    </location>
</feature>
<feature type="compositionally biased region" description="Polar residues" evidence="1">
    <location>
        <begin position="1111"/>
        <end position="1129"/>
    </location>
</feature>
<gene>
    <name evidence="2" type="ORF">BCR41DRAFT_368562</name>
</gene>
<feature type="compositionally biased region" description="Basic residues" evidence="1">
    <location>
        <begin position="539"/>
        <end position="569"/>
    </location>
</feature>
<keyword evidence="3" id="KW-1185">Reference proteome</keyword>
<organism evidence="2 3">
    <name type="scientific">Lobosporangium transversale</name>
    <dbReference type="NCBI Taxonomy" id="64571"/>
    <lineage>
        <taxon>Eukaryota</taxon>
        <taxon>Fungi</taxon>
        <taxon>Fungi incertae sedis</taxon>
        <taxon>Mucoromycota</taxon>
        <taxon>Mortierellomycotina</taxon>
        <taxon>Mortierellomycetes</taxon>
        <taxon>Mortierellales</taxon>
        <taxon>Mortierellaceae</taxon>
        <taxon>Lobosporangium</taxon>
    </lineage>
</organism>
<feature type="compositionally biased region" description="Low complexity" evidence="1">
    <location>
        <begin position="1179"/>
        <end position="1188"/>
    </location>
</feature>
<accession>A0A1Y2GXH3</accession>
<feature type="compositionally biased region" description="Low complexity" evidence="1">
    <location>
        <begin position="1156"/>
        <end position="1167"/>
    </location>
</feature>
<feature type="compositionally biased region" description="Low complexity" evidence="1">
    <location>
        <begin position="421"/>
        <end position="432"/>
    </location>
</feature>
<feature type="compositionally biased region" description="Basic and acidic residues" evidence="1">
    <location>
        <begin position="570"/>
        <end position="600"/>
    </location>
</feature>
<dbReference type="RefSeq" id="XP_021884279.1">
    <property type="nucleotide sequence ID" value="XM_022026388.1"/>
</dbReference>
<feature type="compositionally biased region" description="Low complexity" evidence="1">
    <location>
        <begin position="1210"/>
        <end position="1220"/>
    </location>
</feature>
<feature type="region of interest" description="Disordered" evidence="1">
    <location>
        <begin position="981"/>
        <end position="1039"/>
    </location>
</feature>
<reference evidence="2 3" key="1">
    <citation type="submission" date="2016-07" db="EMBL/GenBank/DDBJ databases">
        <title>Pervasive Adenine N6-methylation of Active Genes in Fungi.</title>
        <authorList>
            <consortium name="DOE Joint Genome Institute"/>
            <person name="Mondo S.J."/>
            <person name="Dannebaum R.O."/>
            <person name="Kuo R.C."/>
            <person name="Labutti K."/>
            <person name="Haridas S."/>
            <person name="Kuo A."/>
            <person name="Salamov A."/>
            <person name="Ahrendt S.R."/>
            <person name="Lipzen A."/>
            <person name="Sullivan W."/>
            <person name="Andreopoulos W.B."/>
            <person name="Clum A."/>
            <person name="Lindquist E."/>
            <person name="Daum C."/>
            <person name="Ramamoorthy G.K."/>
            <person name="Gryganskyi A."/>
            <person name="Culley D."/>
            <person name="Magnuson J.K."/>
            <person name="James T.Y."/>
            <person name="O'Malley M.A."/>
            <person name="Stajich J.E."/>
            <person name="Spatafora J.W."/>
            <person name="Visel A."/>
            <person name="Grigoriev I.V."/>
        </authorList>
    </citation>
    <scope>NUCLEOTIDE SEQUENCE [LARGE SCALE GENOMIC DNA]</scope>
    <source>
        <strain evidence="2 3">NRRL 3116</strain>
    </source>
</reference>
<feature type="compositionally biased region" description="Low complexity" evidence="1">
    <location>
        <begin position="609"/>
        <end position="628"/>
    </location>
</feature>
<name>A0A1Y2GXH3_9FUNG</name>
<feature type="compositionally biased region" description="Basic and acidic residues" evidence="1">
    <location>
        <begin position="871"/>
        <end position="900"/>
    </location>
</feature>
<feature type="region of interest" description="Disordered" evidence="1">
    <location>
        <begin position="368"/>
        <end position="457"/>
    </location>
</feature>
<dbReference type="GeneID" id="33568231"/>
<feature type="compositionally biased region" description="Basic and acidic residues" evidence="1">
    <location>
        <begin position="433"/>
        <end position="455"/>
    </location>
</feature>
<feature type="compositionally biased region" description="Basic and acidic residues" evidence="1">
    <location>
        <begin position="711"/>
        <end position="724"/>
    </location>
</feature>
<dbReference type="EMBL" id="MCFF01000007">
    <property type="protein sequence ID" value="ORZ26514.1"/>
    <property type="molecule type" value="Genomic_DNA"/>
</dbReference>
<feature type="compositionally biased region" description="Low complexity" evidence="1">
    <location>
        <begin position="368"/>
        <end position="380"/>
    </location>
</feature>
<dbReference type="Proteomes" id="UP000193648">
    <property type="component" value="Unassembled WGS sequence"/>
</dbReference>
<feature type="compositionally biased region" description="Basic residues" evidence="1">
    <location>
        <begin position="819"/>
        <end position="841"/>
    </location>
</feature>
<protein>
    <submittedName>
        <fullName evidence="2">Uncharacterized protein</fullName>
    </submittedName>
</protein>
<feature type="compositionally biased region" description="Polar residues" evidence="1">
    <location>
        <begin position="793"/>
        <end position="803"/>
    </location>
</feature>
<feature type="compositionally biased region" description="Basic and acidic residues" evidence="1">
    <location>
        <begin position="646"/>
        <end position="678"/>
    </location>
</feature>
<dbReference type="OrthoDB" id="2289278at2759"/>
<sequence>MSITSVPSEDRPSTQEINTVKNQEPLPTVVLDETAVEERRDGQVMDAEDADDEQTGYDSLDDAESFFTAATGVATQTDTPTRDAFVIAPLDRSARVVEWHQEQQNLHHAKGSTNLAAATQQTPWSFGTGLHQGDHLLASGNSLHRMQNRHPAQSANVGMMATGPVQTACSPTIVLDTLQKDPVAAKDLVFALLSGRKVCIMGQSDSEAKVRKLVSVLATFLPHAGYPSREEQLIEHQRQIMTWHQGPGLLQLSDMEKLCLVGVDSSKIDPKFLGSGICILNYDTMAWINAQHYTDGVFLEAMFKDMDIFSEDTSFLAYVDGKLYEILLKSFLYYHLVFNNRLYQGGFLAQSGAQTFYSSGASDDGEAFSSQNNFRSSRQSLATTPKGDGSSRTSRVPRRNTSAYPSSTQLGTTVSHKMKTSRAASLSSQVSSDAEKLQPIEQYDSRKEDFSEKSRCYQSQHYDSKSLGRLVMSGDESSQGDNGTGTIQFTTSQGMKKWKKWFEYWSAKSAAMIDPALAAFGRSDSNTIIDGISHNGSGNRRKRNSNGRASPHRRSKTLPIHHHHHTSPGRHREVKEREKERGRERERERNQKLKLDHFDVGKGNPMLLSTVSDNSTSSTNTGGSDSDSYTNDNKNDFAAFEEETIMGEKSRMEYSGDRDEDLDHPKSVGKIEESHSHLAEALGTSSKGLSGLRRLRPKRPLLLSRATSKSSDLERDKNEHREDATTVAGGGESLKKASSLSGSPASPSTSATFRSFAGAFRAMSFGSSTQSSAATGILEAGTHLEASAKDSNSRQSSEIQRSPRNSRELSDPGHLNKEIRRHGSTRAKAKAWLKSKRKKRGRVSEGDQLQQLSRGAEELNEEGSEDDGGDSELREMQESRDKESPGLERHSEHQSSREQDLGQGEQGDAQPHTVEDSELTIRTIPRSAPASTLTSSKLPIVPPQQSRSTEDLTESVRAQHHSVTELPLDTPLTIQEIAALEPTRIQPPRAIPSPPLTVQSSVTPSLLPTLPVTSTSSPTLSSNGNNNRSRASSVNASRSTSLNVISFAPGHRQSVSGLRPSISLKGSATVPGLVSAAAAQRLVSAMTDGRSEIDDGEYDPRRDPGRESATDYETSLETLTGLESGNVSSIGRAEGKRQSAESFGWGSLNTVATPSTAASITPTMTTTDVGLGMNLKGSQQNEHQPQPRRQQHQEEGQGSSADDPKVSNRQQSQQQQQQQQQRDEDKVMKDMTDMSTVTLTEEEEVIVREMLGGITGMDDWAIIVYLATMVDMYERSKAPTSPISNEL</sequence>
<feature type="compositionally biased region" description="Polar residues" evidence="1">
    <location>
        <begin position="390"/>
        <end position="415"/>
    </location>
</feature>
<feature type="compositionally biased region" description="Low complexity" evidence="1">
    <location>
        <begin position="1000"/>
        <end position="1039"/>
    </location>
</feature>
<evidence type="ECO:0000256" key="1">
    <source>
        <dbReference type="SAM" id="MobiDB-lite"/>
    </source>
</evidence>
<feature type="region of interest" description="Disordered" evidence="1">
    <location>
        <begin position="531"/>
        <end position="751"/>
    </location>
</feature>
<feature type="region of interest" description="Disordered" evidence="1">
    <location>
        <begin position="783"/>
        <end position="964"/>
    </location>
</feature>
<evidence type="ECO:0000313" key="3">
    <source>
        <dbReference type="Proteomes" id="UP000193648"/>
    </source>
</evidence>
<feature type="compositionally biased region" description="Basic and acidic residues" evidence="1">
    <location>
        <begin position="805"/>
        <end position="818"/>
    </location>
</feature>